<dbReference type="SUPFAM" id="SSF56300">
    <property type="entry name" value="Metallo-dependent phosphatases"/>
    <property type="match status" value="1"/>
</dbReference>
<accession>A0ABR3ZV54</accession>
<dbReference type="InterPro" id="IPR029052">
    <property type="entry name" value="Metallo-depent_PP-like"/>
</dbReference>
<dbReference type="Gene3D" id="3.60.21.10">
    <property type="match status" value="1"/>
</dbReference>
<organism evidence="2 3">
    <name type="scientific">Stereocaulon virgatum</name>
    <dbReference type="NCBI Taxonomy" id="373712"/>
    <lineage>
        <taxon>Eukaryota</taxon>
        <taxon>Fungi</taxon>
        <taxon>Dikarya</taxon>
        <taxon>Ascomycota</taxon>
        <taxon>Pezizomycotina</taxon>
        <taxon>Lecanoromycetes</taxon>
        <taxon>OSLEUM clade</taxon>
        <taxon>Lecanoromycetidae</taxon>
        <taxon>Lecanorales</taxon>
        <taxon>Lecanorineae</taxon>
        <taxon>Stereocaulaceae</taxon>
        <taxon>Stereocaulon</taxon>
    </lineage>
</organism>
<dbReference type="PANTHER" id="PTHR32440">
    <property type="entry name" value="PHOSPHATASE DCR2-RELATED-RELATED"/>
    <property type="match status" value="1"/>
</dbReference>
<keyword evidence="3" id="KW-1185">Reference proteome</keyword>
<dbReference type="Pfam" id="PF00149">
    <property type="entry name" value="Metallophos"/>
    <property type="match status" value="1"/>
</dbReference>
<evidence type="ECO:0000313" key="3">
    <source>
        <dbReference type="Proteomes" id="UP001590950"/>
    </source>
</evidence>
<dbReference type="CDD" id="cd07383">
    <property type="entry name" value="MPP_Dcr2"/>
    <property type="match status" value="1"/>
</dbReference>
<evidence type="ECO:0000259" key="1">
    <source>
        <dbReference type="Pfam" id="PF00149"/>
    </source>
</evidence>
<dbReference type="PANTHER" id="PTHR32440:SF0">
    <property type="entry name" value="PHOSPHATASE DCR2-RELATED"/>
    <property type="match status" value="1"/>
</dbReference>
<sequence>MSFYGLKCHFAIVSAVLAITLRTLELFGVLPSKEATSSTSHTMAVVAHPVVTDLTVCIFSPTVPPSTCELDPRIWHRVEKDLYLYTSQQRAWLYVALANEEELIAEDLLVMDIRVGEPNPSSDHSWESRPGGIWVLRSKFSDKIHQAVTEVDVLFGVDAVDPRPQWTLMRSSLQLNAQPKVPVARLSVLRGRAKPRPDAWAALRVREDGKFKIVQISDTHMVTGVGVCKDALDAHGNHLTQSEADPLTVKFIGKILDVEKPDLVILTGDQLHHNIPDSQTALFKVVAPIIERSIPFAAVFGNHDSEGIHALPRAAQMSILENLPFSLCESGPEQVDGIGNFYLQVLAPAPSQLPLSTLYFLDSHGQIPSLIHNPDYDPIKQSQIDWFVNASQAQRSAREKDNNDNRFYMSLAFQHIPLPEFGYRHLSIRNGHRREPTESPSFNSCFYDALAKRGISALGCGHDHVNDFCALLPQQTQQRGDNNSQPGPWLCYGGGSGFGGYCSFGGKRFHRRTRVWELDTNTGCLKTWKRVEYATDRVNELVLVESGAVIDSPGEEDEGRRCVVSWS</sequence>
<comment type="caution">
    <text evidence="2">The sequence shown here is derived from an EMBL/GenBank/DDBJ whole genome shotgun (WGS) entry which is preliminary data.</text>
</comment>
<proteinExistence type="predicted"/>
<dbReference type="InterPro" id="IPR004843">
    <property type="entry name" value="Calcineurin-like_PHP"/>
</dbReference>
<dbReference type="EMBL" id="JBEFKJ010000062">
    <property type="protein sequence ID" value="KAL2036570.1"/>
    <property type="molecule type" value="Genomic_DNA"/>
</dbReference>
<feature type="domain" description="Calcineurin-like phosphoesterase" evidence="1">
    <location>
        <begin position="211"/>
        <end position="465"/>
    </location>
</feature>
<dbReference type="Proteomes" id="UP001590950">
    <property type="component" value="Unassembled WGS sequence"/>
</dbReference>
<gene>
    <name evidence="2" type="ORF">N7G274_010666</name>
</gene>
<name>A0ABR3ZV54_9LECA</name>
<reference evidence="2 3" key="1">
    <citation type="submission" date="2024-09" db="EMBL/GenBank/DDBJ databases">
        <title>Rethinking Asexuality: The Enigmatic Case of Functional Sexual Genes in Lepraria (Stereocaulaceae).</title>
        <authorList>
            <person name="Doellman M."/>
            <person name="Sun Y."/>
            <person name="Barcenas-Pena A."/>
            <person name="Lumbsch H.T."/>
            <person name="Grewe F."/>
        </authorList>
    </citation>
    <scope>NUCLEOTIDE SEQUENCE [LARGE SCALE GENOMIC DNA]</scope>
    <source>
        <strain evidence="2 3">Mercado 3170</strain>
    </source>
</reference>
<evidence type="ECO:0000313" key="2">
    <source>
        <dbReference type="EMBL" id="KAL2036570.1"/>
    </source>
</evidence>
<protein>
    <recommendedName>
        <fullName evidence="1">Calcineurin-like phosphoesterase domain-containing protein</fullName>
    </recommendedName>
</protein>